<keyword evidence="3" id="KW-1185">Reference proteome</keyword>
<keyword evidence="1" id="KW-0732">Signal</keyword>
<sequence length="138" mass="15762">MCIGLITACVLIIVAIVLGMHGKNESETNDASTSKPIIVTELTALKRLEQDERHLHDKKELSSNIFYRLLSEYVETMDAKDCYVCTQIPTSVVEGVTYHSMPLTLLGNMESYQNVKARNKRKIEEKIENKIVEIYREK</sequence>
<evidence type="ECO:0000256" key="1">
    <source>
        <dbReference type="SAM" id="SignalP"/>
    </source>
</evidence>
<dbReference type="Proteomes" id="UP001066276">
    <property type="component" value="Chromosome 1_2"/>
</dbReference>
<feature type="signal peptide" evidence="1">
    <location>
        <begin position="1"/>
        <end position="19"/>
    </location>
</feature>
<feature type="chain" id="PRO_5043485123" evidence="1">
    <location>
        <begin position="20"/>
        <end position="138"/>
    </location>
</feature>
<dbReference type="EMBL" id="JANPWB010000002">
    <property type="protein sequence ID" value="KAJ1208423.1"/>
    <property type="molecule type" value="Genomic_DNA"/>
</dbReference>
<gene>
    <name evidence="2" type="ORF">NDU88_003809</name>
</gene>
<protein>
    <submittedName>
        <fullName evidence="2">Uncharacterized protein</fullName>
    </submittedName>
</protein>
<proteinExistence type="predicted"/>
<accession>A0AAV7W4J0</accession>
<evidence type="ECO:0000313" key="2">
    <source>
        <dbReference type="EMBL" id="KAJ1208423.1"/>
    </source>
</evidence>
<name>A0AAV7W4J0_PLEWA</name>
<comment type="caution">
    <text evidence="2">The sequence shown here is derived from an EMBL/GenBank/DDBJ whole genome shotgun (WGS) entry which is preliminary data.</text>
</comment>
<dbReference type="AlphaFoldDB" id="A0AAV7W4J0"/>
<evidence type="ECO:0000313" key="3">
    <source>
        <dbReference type="Proteomes" id="UP001066276"/>
    </source>
</evidence>
<organism evidence="2 3">
    <name type="scientific">Pleurodeles waltl</name>
    <name type="common">Iberian ribbed newt</name>
    <dbReference type="NCBI Taxonomy" id="8319"/>
    <lineage>
        <taxon>Eukaryota</taxon>
        <taxon>Metazoa</taxon>
        <taxon>Chordata</taxon>
        <taxon>Craniata</taxon>
        <taxon>Vertebrata</taxon>
        <taxon>Euteleostomi</taxon>
        <taxon>Amphibia</taxon>
        <taxon>Batrachia</taxon>
        <taxon>Caudata</taxon>
        <taxon>Salamandroidea</taxon>
        <taxon>Salamandridae</taxon>
        <taxon>Pleurodelinae</taxon>
        <taxon>Pleurodeles</taxon>
    </lineage>
</organism>
<reference evidence="2" key="1">
    <citation type="journal article" date="2022" name="bioRxiv">
        <title>Sequencing and chromosome-scale assembly of the giantPleurodeles waltlgenome.</title>
        <authorList>
            <person name="Brown T."/>
            <person name="Elewa A."/>
            <person name="Iarovenko S."/>
            <person name="Subramanian E."/>
            <person name="Araus A.J."/>
            <person name="Petzold A."/>
            <person name="Susuki M."/>
            <person name="Suzuki K.-i.T."/>
            <person name="Hayashi T."/>
            <person name="Toyoda A."/>
            <person name="Oliveira C."/>
            <person name="Osipova E."/>
            <person name="Leigh N.D."/>
            <person name="Simon A."/>
            <person name="Yun M.H."/>
        </authorList>
    </citation>
    <scope>NUCLEOTIDE SEQUENCE</scope>
    <source>
        <strain evidence="2">20211129_DDA</strain>
        <tissue evidence="2">Liver</tissue>
    </source>
</reference>